<keyword evidence="9 10" id="KW-0472">Membrane</keyword>
<feature type="domain" description="ABC transporter" evidence="11">
    <location>
        <begin position="726"/>
        <end position="958"/>
    </location>
</feature>
<evidence type="ECO:0000313" key="13">
    <source>
        <dbReference type="Proteomes" id="UP001648503"/>
    </source>
</evidence>
<dbReference type="Pfam" id="PF12698">
    <property type="entry name" value="ABC2_membrane_3"/>
    <property type="match status" value="1"/>
</dbReference>
<feature type="transmembrane region" description="Helical" evidence="10">
    <location>
        <begin position="484"/>
        <end position="506"/>
    </location>
</feature>
<dbReference type="Pfam" id="PF00005">
    <property type="entry name" value="ABC_tran"/>
    <property type="match status" value="1"/>
</dbReference>
<feature type="transmembrane region" description="Helical" evidence="10">
    <location>
        <begin position="40"/>
        <end position="61"/>
    </location>
</feature>
<keyword evidence="3" id="KW-0813">Transport</keyword>
<reference evidence="12 13" key="1">
    <citation type="submission" date="2021-02" db="EMBL/GenBank/DDBJ databases">
        <title>Variation within the Batrachochytrium salamandrivorans European outbreak.</title>
        <authorList>
            <person name="Kelly M."/>
            <person name="Pasmans F."/>
            <person name="Shea T.P."/>
            <person name="Munoz J.F."/>
            <person name="Carranza S."/>
            <person name="Cuomo C.A."/>
            <person name="Martel A."/>
        </authorList>
    </citation>
    <scope>NUCLEOTIDE SEQUENCE [LARGE SCALE GENOMIC DNA]</scope>
    <source>
        <strain evidence="12 13">AMFP18/2</strain>
    </source>
</reference>
<evidence type="ECO:0000256" key="2">
    <source>
        <dbReference type="ARBA" id="ARBA00008869"/>
    </source>
</evidence>
<dbReference type="PANTHER" id="PTHR19229:SF36">
    <property type="entry name" value="ATP-BINDING CASSETTE SUB-FAMILY A MEMBER 2"/>
    <property type="match status" value="1"/>
</dbReference>
<dbReference type="InterPro" id="IPR017871">
    <property type="entry name" value="ABC_transporter-like_CS"/>
</dbReference>
<keyword evidence="7" id="KW-0067">ATP-binding</keyword>
<comment type="caution">
    <text evidence="12">The sequence shown here is derived from an EMBL/GenBank/DDBJ whole genome shotgun (WGS) entry which is preliminary data.</text>
</comment>
<gene>
    <name evidence="12" type="ORF">BASA50_005210</name>
</gene>
<proteinExistence type="inferred from homology"/>
<keyword evidence="6" id="KW-0547">Nucleotide-binding</keyword>
<evidence type="ECO:0000256" key="9">
    <source>
        <dbReference type="ARBA" id="ARBA00023136"/>
    </source>
</evidence>
<protein>
    <recommendedName>
        <fullName evidence="11">ABC transporter domain-containing protein</fullName>
    </recommendedName>
</protein>
<dbReference type="PROSITE" id="PS00211">
    <property type="entry name" value="ABC_TRANSPORTER_1"/>
    <property type="match status" value="1"/>
</dbReference>
<evidence type="ECO:0000256" key="6">
    <source>
        <dbReference type="ARBA" id="ARBA00022741"/>
    </source>
</evidence>
<dbReference type="Gene3D" id="3.40.50.300">
    <property type="entry name" value="P-loop containing nucleotide triphosphate hydrolases"/>
    <property type="match status" value="1"/>
</dbReference>
<evidence type="ECO:0000256" key="4">
    <source>
        <dbReference type="ARBA" id="ARBA00022692"/>
    </source>
</evidence>
<dbReference type="InterPro" id="IPR003593">
    <property type="entry name" value="AAA+_ATPase"/>
</dbReference>
<comment type="similarity">
    <text evidence="2">Belongs to the ABC transporter superfamily. ABCA family.</text>
</comment>
<accession>A0ABQ8FD08</accession>
<evidence type="ECO:0000256" key="5">
    <source>
        <dbReference type="ARBA" id="ARBA00022737"/>
    </source>
</evidence>
<evidence type="ECO:0000313" key="12">
    <source>
        <dbReference type="EMBL" id="KAH6596170.1"/>
    </source>
</evidence>
<dbReference type="InterPro" id="IPR003439">
    <property type="entry name" value="ABC_transporter-like_ATP-bd"/>
</dbReference>
<dbReference type="CDD" id="cd03263">
    <property type="entry name" value="ABC_subfamily_A"/>
    <property type="match status" value="1"/>
</dbReference>
<dbReference type="PROSITE" id="PS50893">
    <property type="entry name" value="ABC_TRANSPORTER_2"/>
    <property type="match status" value="1"/>
</dbReference>
<feature type="transmembrane region" description="Helical" evidence="10">
    <location>
        <begin position="434"/>
        <end position="463"/>
    </location>
</feature>
<feature type="transmembrane region" description="Helical" evidence="10">
    <location>
        <begin position="622"/>
        <end position="643"/>
    </location>
</feature>
<dbReference type="PANTHER" id="PTHR19229">
    <property type="entry name" value="ATP-BINDING CASSETTE TRANSPORTER SUBFAMILY A ABCA"/>
    <property type="match status" value="1"/>
</dbReference>
<name>A0ABQ8FD08_9FUNG</name>
<evidence type="ECO:0000256" key="1">
    <source>
        <dbReference type="ARBA" id="ARBA00004141"/>
    </source>
</evidence>
<keyword evidence="8 10" id="KW-1133">Transmembrane helix</keyword>
<evidence type="ECO:0000256" key="3">
    <source>
        <dbReference type="ARBA" id="ARBA00022448"/>
    </source>
</evidence>
<evidence type="ECO:0000256" key="10">
    <source>
        <dbReference type="SAM" id="Phobius"/>
    </source>
</evidence>
<sequence>MLLPTETTAPHQLQRVFRSGTPRQAAALAMKAISYQRRQWFTNICCIGLCPFIMVGIAAYLGTLIATSLTSPSPVIEYLQCSNVPVYDGFKTPMWGTVRSNLTITRSAGITGATSGFITHTNWQSVPTNEHTSISDYDPIDLVRPCVYWFGEDYPTQKNGTYEFPTGATGNLIRDSTYLAQPLTGWMQASLPPAEISSRNKRTGLQASITKGIFLNYQRRTWIVYSMDPGISEDLVGTKPEPSEIPALDFIRMPSSAPFVSPNDSVTGILGTIPTRYFINASNIYAGDIASVVPVPWYKKVLGGSNDIDDFITDAIGSAITAVSKITDEKLTQTRMEANTDLVQMSRILNTLPHGGVHFKNIDHSNLQYAANFHFGSDSRLDSISYYPKAGDRMILQLSQLTNGILRNSNVQKLGHASITPGIRLMPQVKSSKFMFQFGSLIGSVLYPFGVSFLLPVFVIMLVQEKETQSFIMMKINGLKILPYYVSQYVTFYILYLISTTVFLLTGFFCNMTMFTLTSPGVLILLFFVWGHNQITLAFFLSSMFNKSRSALLVTFAIVLCSVIISIAMDQLYGIGRPVPPAFFIWPPFAFYRALGELNSASYLTSRAAYIISDLVIGDEVFLALMFMLAEIPVFFGLALYLLSVLNSEFGVSKPWHFPITWAIAQWKSKATHTEQGTVYTKSDLEMLRSVSVDADETQYEDDDVKAERARIDNDQYDSKSPLVIKHMRKIYTAVGGGAPKIAVKDATFAVEEGVVFGLLGPNGAGKTTLIHILTGLYESTSGVALLAGVDIKTQTSEVYKHIGICPQFDILWDELTIGEHLFFYARLKGIIESEVRDAVKQALGNVLLESFENRLIKGLSGGERRRLSIAISLLGNPKVVFLDEPTTGLDPEVRRIIWGIINNAKTGKTIVLTTHSMEEAEALCQRISIMAGGTLRCIADPMRLQQLYGSGFRIYFSTLEKDMHRASQFIESVLPEGWRRVDSFATNASYEFPRIENVLPTLFKTVESDKSRFGILDWGVCQTTLEDVFMRLISDDDLDSN</sequence>
<dbReference type="EMBL" id="JAFCIX010000242">
    <property type="protein sequence ID" value="KAH6596170.1"/>
    <property type="molecule type" value="Genomic_DNA"/>
</dbReference>
<dbReference type="SUPFAM" id="SSF52540">
    <property type="entry name" value="P-loop containing nucleoside triphosphate hydrolases"/>
    <property type="match status" value="1"/>
</dbReference>
<dbReference type="InterPro" id="IPR013525">
    <property type="entry name" value="ABC2_TM"/>
</dbReference>
<dbReference type="InterPro" id="IPR026082">
    <property type="entry name" value="ABCA"/>
</dbReference>
<feature type="transmembrane region" description="Helical" evidence="10">
    <location>
        <begin position="589"/>
        <end position="610"/>
    </location>
</feature>
<keyword evidence="5" id="KW-0677">Repeat</keyword>
<dbReference type="Proteomes" id="UP001648503">
    <property type="component" value="Unassembled WGS sequence"/>
</dbReference>
<dbReference type="InterPro" id="IPR027417">
    <property type="entry name" value="P-loop_NTPase"/>
</dbReference>
<dbReference type="SMART" id="SM00382">
    <property type="entry name" value="AAA"/>
    <property type="match status" value="1"/>
</dbReference>
<organism evidence="12 13">
    <name type="scientific">Batrachochytrium salamandrivorans</name>
    <dbReference type="NCBI Taxonomy" id="1357716"/>
    <lineage>
        <taxon>Eukaryota</taxon>
        <taxon>Fungi</taxon>
        <taxon>Fungi incertae sedis</taxon>
        <taxon>Chytridiomycota</taxon>
        <taxon>Chytridiomycota incertae sedis</taxon>
        <taxon>Chytridiomycetes</taxon>
        <taxon>Rhizophydiales</taxon>
        <taxon>Rhizophydiales incertae sedis</taxon>
        <taxon>Batrachochytrium</taxon>
    </lineage>
</organism>
<comment type="subcellular location">
    <subcellularLocation>
        <location evidence="1">Membrane</location>
        <topology evidence="1">Multi-pass membrane protein</topology>
    </subcellularLocation>
</comment>
<evidence type="ECO:0000259" key="11">
    <source>
        <dbReference type="PROSITE" id="PS50893"/>
    </source>
</evidence>
<evidence type="ECO:0000256" key="8">
    <source>
        <dbReference type="ARBA" id="ARBA00022989"/>
    </source>
</evidence>
<keyword evidence="4 10" id="KW-0812">Transmembrane</keyword>
<evidence type="ECO:0000256" key="7">
    <source>
        <dbReference type="ARBA" id="ARBA00022840"/>
    </source>
</evidence>
<feature type="transmembrane region" description="Helical" evidence="10">
    <location>
        <begin position="551"/>
        <end position="569"/>
    </location>
</feature>
<keyword evidence="13" id="KW-1185">Reference proteome</keyword>